<accession>W9WYX6</accession>
<dbReference type="HOGENOM" id="CLU_2867495_0_0_1"/>
<gene>
    <name evidence="1" type="ORF">A1O5_06923</name>
</gene>
<comment type="caution">
    <text evidence="1">The sequence shown here is derived from an EMBL/GenBank/DDBJ whole genome shotgun (WGS) entry which is preliminary data.</text>
</comment>
<dbReference type="AlphaFoldDB" id="W9WYX6"/>
<dbReference type="RefSeq" id="XP_007745703.1">
    <property type="nucleotide sequence ID" value="XM_007747513.1"/>
</dbReference>
<dbReference type="OrthoDB" id="10493496at2759"/>
<evidence type="ECO:0000313" key="1">
    <source>
        <dbReference type="EMBL" id="EXJ69851.1"/>
    </source>
</evidence>
<sequence>MPPLEPPVAPVVGAEGTEPDALATPLTKGAVVGVTKGPFGPVLALRGAGLGADIVTVNSCTWDS</sequence>
<reference evidence="1 2" key="1">
    <citation type="submission" date="2013-03" db="EMBL/GenBank/DDBJ databases">
        <title>The Genome Sequence of Cladophialophora psammophila CBS 110553.</title>
        <authorList>
            <consortium name="The Broad Institute Genomics Platform"/>
            <person name="Cuomo C."/>
            <person name="de Hoog S."/>
            <person name="Gorbushina A."/>
            <person name="Walker B."/>
            <person name="Young S.K."/>
            <person name="Zeng Q."/>
            <person name="Gargeya S."/>
            <person name="Fitzgerald M."/>
            <person name="Haas B."/>
            <person name="Abouelleil A."/>
            <person name="Allen A.W."/>
            <person name="Alvarado L."/>
            <person name="Arachchi H.M."/>
            <person name="Berlin A.M."/>
            <person name="Chapman S.B."/>
            <person name="Gainer-Dewar J."/>
            <person name="Goldberg J."/>
            <person name="Griggs A."/>
            <person name="Gujja S."/>
            <person name="Hansen M."/>
            <person name="Howarth C."/>
            <person name="Imamovic A."/>
            <person name="Ireland A."/>
            <person name="Larimer J."/>
            <person name="McCowan C."/>
            <person name="Murphy C."/>
            <person name="Pearson M."/>
            <person name="Poon T.W."/>
            <person name="Priest M."/>
            <person name="Roberts A."/>
            <person name="Saif S."/>
            <person name="Shea T."/>
            <person name="Sisk P."/>
            <person name="Sykes S."/>
            <person name="Wortman J."/>
            <person name="Nusbaum C."/>
            <person name="Birren B."/>
        </authorList>
    </citation>
    <scope>NUCLEOTIDE SEQUENCE [LARGE SCALE GENOMIC DNA]</scope>
    <source>
        <strain evidence="1 2">CBS 110553</strain>
    </source>
</reference>
<dbReference type="GeneID" id="19191630"/>
<organism evidence="1 2">
    <name type="scientific">Cladophialophora psammophila CBS 110553</name>
    <dbReference type="NCBI Taxonomy" id="1182543"/>
    <lineage>
        <taxon>Eukaryota</taxon>
        <taxon>Fungi</taxon>
        <taxon>Dikarya</taxon>
        <taxon>Ascomycota</taxon>
        <taxon>Pezizomycotina</taxon>
        <taxon>Eurotiomycetes</taxon>
        <taxon>Chaetothyriomycetidae</taxon>
        <taxon>Chaetothyriales</taxon>
        <taxon>Herpotrichiellaceae</taxon>
        <taxon>Cladophialophora</taxon>
    </lineage>
</organism>
<keyword evidence="2" id="KW-1185">Reference proteome</keyword>
<dbReference type="Proteomes" id="UP000019471">
    <property type="component" value="Unassembled WGS sequence"/>
</dbReference>
<name>W9WYX6_9EURO</name>
<evidence type="ECO:0000313" key="2">
    <source>
        <dbReference type="Proteomes" id="UP000019471"/>
    </source>
</evidence>
<protein>
    <submittedName>
        <fullName evidence="1">Uncharacterized protein</fullName>
    </submittedName>
</protein>
<proteinExistence type="predicted"/>
<dbReference type="EMBL" id="AMGX01000010">
    <property type="protein sequence ID" value="EXJ69851.1"/>
    <property type="molecule type" value="Genomic_DNA"/>
</dbReference>